<sequence>MILSVSRRTDIPCCYPDWFYKRVEEGTVCVRNPFRPHQINEIAITPEVTDCIVFWTKNPEPLIAELSRLDEYLYYFQFTLTGYGKDIEPGLPDKAALIEVFQKLAGRIGRKRMIWRYDPILLNPYYTARFHLEAFEKIAGNLQGCTEKVVVSFIDTYKNTRQNADILKLKKTEAGELERLAGQLAETAGRYGMRMAACAEEMEFGRTGIEHGACIDKSLIEELAGCELNAVRDKGQRPGCGCMESIDIGAYNTCMNGCRYCYANYSGTVLKSCRERFAVSSPLLCGSIGADDIVKKRAVKSWKNPQIRLPF</sequence>
<dbReference type="OrthoDB" id="9771212at2"/>
<dbReference type="EMBL" id="CYZU01000082">
    <property type="protein sequence ID" value="CUP31944.1"/>
    <property type="molecule type" value="Genomic_DNA"/>
</dbReference>
<name>A0A174M684_9FIRM</name>
<evidence type="ECO:0000313" key="2">
    <source>
        <dbReference type="Proteomes" id="UP000095544"/>
    </source>
</evidence>
<dbReference type="Pfam" id="PF08902">
    <property type="entry name" value="DUF1848"/>
    <property type="match status" value="1"/>
</dbReference>
<proteinExistence type="predicted"/>
<protein>
    <submittedName>
        <fullName evidence="1">Domain of uncharacterized function (DUF1848)</fullName>
    </submittedName>
</protein>
<dbReference type="AlphaFoldDB" id="A0A174M684"/>
<dbReference type="RefSeq" id="WP_055155222.1">
    <property type="nucleotide sequence ID" value="NZ_CYZU01000082.1"/>
</dbReference>
<dbReference type="STRING" id="39482.ERS852491_04847"/>
<gene>
    <name evidence="1" type="ORF">ERS852491_04847</name>
</gene>
<evidence type="ECO:0000313" key="1">
    <source>
        <dbReference type="EMBL" id="CUP31944.1"/>
    </source>
</evidence>
<dbReference type="InterPro" id="IPR014998">
    <property type="entry name" value="DUF1848"/>
</dbReference>
<dbReference type="Proteomes" id="UP000095544">
    <property type="component" value="Unassembled WGS sequence"/>
</dbReference>
<organism evidence="1 2">
    <name type="scientific">Faecalicatena contorta</name>
    <dbReference type="NCBI Taxonomy" id="39482"/>
    <lineage>
        <taxon>Bacteria</taxon>
        <taxon>Bacillati</taxon>
        <taxon>Bacillota</taxon>
        <taxon>Clostridia</taxon>
        <taxon>Lachnospirales</taxon>
        <taxon>Lachnospiraceae</taxon>
        <taxon>Faecalicatena</taxon>
    </lineage>
</organism>
<reference evidence="1 2" key="1">
    <citation type="submission" date="2015-09" db="EMBL/GenBank/DDBJ databases">
        <authorList>
            <consortium name="Pathogen Informatics"/>
        </authorList>
    </citation>
    <scope>NUCLEOTIDE SEQUENCE [LARGE SCALE GENOMIC DNA]</scope>
    <source>
        <strain evidence="1 2">2789STDY5834876</strain>
    </source>
</reference>
<accession>A0A174M684</accession>